<evidence type="ECO:0000313" key="6">
    <source>
        <dbReference type="Proteomes" id="UP001458415"/>
    </source>
</evidence>
<dbReference type="PROSITE" id="PS00519">
    <property type="entry name" value="HTH_ASNC_1"/>
    <property type="match status" value="1"/>
</dbReference>
<feature type="domain" description="HTH asnC-type" evidence="4">
    <location>
        <begin position="157"/>
        <end position="217"/>
    </location>
</feature>
<dbReference type="InterPro" id="IPR036388">
    <property type="entry name" value="WH-like_DNA-bd_sf"/>
</dbReference>
<keyword evidence="2" id="KW-0238">DNA-binding</keyword>
<dbReference type="PANTHER" id="PTHR30154:SF34">
    <property type="entry name" value="TRANSCRIPTIONAL REGULATOR AZLB"/>
    <property type="match status" value="1"/>
</dbReference>
<dbReference type="EMBL" id="JBEPCU010000028">
    <property type="protein sequence ID" value="MER6976200.1"/>
    <property type="molecule type" value="Genomic_DNA"/>
</dbReference>
<dbReference type="PROSITE" id="PS50956">
    <property type="entry name" value="HTH_ASNC_2"/>
    <property type="match status" value="2"/>
</dbReference>
<accession>A0ABV1VW92</accession>
<evidence type="ECO:0000313" key="5">
    <source>
        <dbReference type="EMBL" id="MER6976200.1"/>
    </source>
</evidence>
<keyword evidence="1" id="KW-0805">Transcription regulation</keyword>
<gene>
    <name evidence="5" type="ORF">ABT317_03900</name>
</gene>
<dbReference type="Gene3D" id="1.10.10.10">
    <property type="entry name" value="Winged helix-like DNA-binding domain superfamily/Winged helix DNA-binding domain"/>
    <property type="match status" value="2"/>
</dbReference>
<organism evidence="5 6">
    <name type="scientific">Streptomyces carpinensis</name>
    <dbReference type="NCBI Taxonomy" id="66369"/>
    <lineage>
        <taxon>Bacteria</taxon>
        <taxon>Bacillati</taxon>
        <taxon>Actinomycetota</taxon>
        <taxon>Actinomycetes</taxon>
        <taxon>Kitasatosporales</taxon>
        <taxon>Streptomycetaceae</taxon>
        <taxon>Streptomyces</taxon>
    </lineage>
</organism>
<dbReference type="InterPro" id="IPR011008">
    <property type="entry name" value="Dimeric_a/b-barrel"/>
</dbReference>
<comment type="caution">
    <text evidence="5">The sequence shown here is derived from an EMBL/GenBank/DDBJ whole genome shotgun (WGS) entry which is preliminary data.</text>
</comment>
<evidence type="ECO:0000256" key="1">
    <source>
        <dbReference type="ARBA" id="ARBA00023015"/>
    </source>
</evidence>
<keyword evidence="3" id="KW-0804">Transcription</keyword>
<reference evidence="5 6" key="1">
    <citation type="submission" date="2024-06" db="EMBL/GenBank/DDBJ databases">
        <title>The Natural Products Discovery Center: Release of the First 8490 Sequenced Strains for Exploring Actinobacteria Biosynthetic Diversity.</title>
        <authorList>
            <person name="Kalkreuter E."/>
            <person name="Kautsar S.A."/>
            <person name="Yang D."/>
            <person name="Bader C.D."/>
            <person name="Teijaro C.N."/>
            <person name="Fluegel L."/>
            <person name="Davis C.M."/>
            <person name="Simpson J.R."/>
            <person name="Lauterbach L."/>
            <person name="Steele A.D."/>
            <person name="Gui C."/>
            <person name="Meng S."/>
            <person name="Li G."/>
            <person name="Viehrig K."/>
            <person name="Ye F."/>
            <person name="Su P."/>
            <person name="Kiefer A.F."/>
            <person name="Nichols A."/>
            <person name="Cepeda A.J."/>
            <person name="Yan W."/>
            <person name="Fan B."/>
            <person name="Jiang Y."/>
            <person name="Adhikari A."/>
            <person name="Zheng C.-J."/>
            <person name="Schuster L."/>
            <person name="Cowan T.M."/>
            <person name="Smanski M.J."/>
            <person name="Chevrette M.G."/>
            <person name="De Carvalho L.P.S."/>
            <person name="Shen B."/>
        </authorList>
    </citation>
    <scope>NUCLEOTIDE SEQUENCE [LARGE SCALE GENOMIC DNA]</scope>
    <source>
        <strain evidence="5 6">NPDC000634</strain>
    </source>
</reference>
<sequence>MNLTETDLELVEALREDGRASFESLAGRVGLSRKAVRSRVLRLFEDGVLRVVATVRPEFDGIHANAHLSVSVTGARRDDVARMLADQDETVFVSIVSGGAGVVAEIRTTDLHRLGNVVDRLRGVEGVTRIETLVYTDVVMEPHLPPPRDAVGTDPAVDHLDRTLVDLLRADGRTSYADLAAHVGLSAAATRARVRNLLDMGVIRIVTLVNPTKLGRSFMTGFALDLEETAQDVLHQIKEIGAVDFLALTLGTADAVGTIVTTSVEDTIAVLDRIGTMDGVVGLRSWTHLRLVQERYGIVGG</sequence>
<proteinExistence type="predicted"/>
<feature type="domain" description="HTH asnC-type" evidence="4">
    <location>
        <begin position="3"/>
        <end position="63"/>
    </location>
</feature>
<evidence type="ECO:0000256" key="3">
    <source>
        <dbReference type="ARBA" id="ARBA00023163"/>
    </source>
</evidence>
<dbReference type="InterPro" id="IPR019887">
    <property type="entry name" value="Tscrpt_reg_AsnC/Lrp_C"/>
</dbReference>
<name>A0ABV1VW92_9ACTN</name>
<dbReference type="PRINTS" id="PR00033">
    <property type="entry name" value="HTHASNC"/>
</dbReference>
<protein>
    <submittedName>
        <fullName evidence="5">Lrp/AsnC family transcriptional regulator</fullName>
    </submittedName>
</protein>
<dbReference type="InterPro" id="IPR019888">
    <property type="entry name" value="Tscrpt_reg_AsnC-like"/>
</dbReference>
<dbReference type="PANTHER" id="PTHR30154">
    <property type="entry name" value="LEUCINE-RESPONSIVE REGULATORY PROTEIN"/>
    <property type="match status" value="1"/>
</dbReference>
<dbReference type="InterPro" id="IPR036390">
    <property type="entry name" value="WH_DNA-bd_sf"/>
</dbReference>
<evidence type="ECO:0000256" key="2">
    <source>
        <dbReference type="ARBA" id="ARBA00023125"/>
    </source>
</evidence>
<keyword evidence="6" id="KW-1185">Reference proteome</keyword>
<dbReference type="Pfam" id="PF01037">
    <property type="entry name" value="AsnC_trans_reg"/>
    <property type="match status" value="1"/>
</dbReference>
<dbReference type="Gene3D" id="3.30.70.920">
    <property type="match status" value="2"/>
</dbReference>
<evidence type="ECO:0000259" key="4">
    <source>
        <dbReference type="PROSITE" id="PS50956"/>
    </source>
</evidence>
<dbReference type="InterPro" id="IPR000485">
    <property type="entry name" value="AsnC-type_HTH_dom"/>
</dbReference>
<dbReference type="Proteomes" id="UP001458415">
    <property type="component" value="Unassembled WGS sequence"/>
</dbReference>
<dbReference type="SUPFAM" id="SSF54909">
    <property type="entry name" value="Dimeric alpha+beta barrel"/>
    <property type="match status" value="2"/>
</dbReference>
<dbReference type="RefSeq" id="WP_158103836.1">
    <property type="nucleotide sequence ID" value="NZ_MUBM01000073.1"/>
</dbReference>
<dbReference type="InterPro" id="IPR019885">
    <property type="entry name" value="Tscrpt_reg_HTH_AsnC-type_CS"/>
</dbReference>
<dbReference type="Pfam" id="PF13404">
    <property type="entry name" value="HTH_AsnC-type"/>
    <property type="match status" value="2"/>
</dbReference>
<dbReference type="SUPFAM" id="SSF46785">
    <property type="entry name" value="Winged helix' DNA-binding domain"/>
    <property type="match status" value="2"/>
</dbReference>
<dbReference type="SMART" id="SM00344">
    <property type="entry name" value="HTH_ASNC"/>
    <property type="match status" value="2"/>
</dbReference>